<proteinExistence type="predicted"/>
<evidence type="ECO:0000313" key="1">
    <source>
        <dbReference type="EMBL" id="ABI87975.1"/>
    </source>
</evidence>
<dbReference type="EMBL" id="CP000440">
    <property type="protein sequence ID" value="ABI87975.1"/>
    <property type="molecule type" value="Genomic_DNA"/>
</dbReference>
<evidence type="ECO:0000313" key="2">
    <source>
        <dbReference type="Proteomes" id="UP000000662"/>
    </source>
</evidence>
<name>Q0BCZ8_BURCM</name>
<accession>Q0BCZ8</accession>
<protein>
    <submittedName>
        <fullName evidence="1">Uncharacterized protein</fullName>
    </submittedName>
</protein>
<organism evidence="1 2">
    <name type="scientific">Burkholderia ambifaria (strain ATCC BAA-244 / DSM 16087 / CCUG 44356 / LMG 19182 / AMMD)</name>
    <name type="common">Burkholderia cepacia (strain AMMD)</name>
    <dbReference type="NCBI Taxonomy" id="339670"/>
    <lineage>
        <taxon>Bacteria</taxon>
        <taxon>Pseudomonadati</taxon>
        <taxon>Pseudomonadota</taxon>
        <taxon>Betaproteobacteria</taxon>
        <taxon>Burkholderiales</taxon>
        <taxon>Burkholderiaceae</taxon>
        <taxon>Burkholderia</taxon>
        <taxon>Burkholderia cepacia complex</taxon>
    </lineage>
</organism>
<sequence>MKTPMQVMAEWFEALPEEVQTHAGFLMYVGIADLIGDKEYQLGNAPDKAFLAWLKNSPSGNLGALTKTLLAREHIRFTMIDGVCTQKNWDEALASNQWLLDHFEDHPDAERMKETPRQMIADIPRRSAVFIKAGDEWRTNVASYVSDEAIRKWHEAALHKSISENKTSTITVSGTPIYAANSHA</sequence>
<dbReference type="GeneID" id="93085373"/>
<dbReference type="Proteomes" id="UP000000662">
    <property type="component" value="Chromosome 1"/>
</dbReference>
<dbReference type="RefSeq" id="WP_011657596.1">
    <property type="nucleotide sequence ID" value="NC_008390.1"/>
</dbReference>
<dbReference type="PATRIC" id="fig|339670.21.peg.2497"/>
<gene>
    <name evidence="1" type="ordered locus">Bamb_2419</name>
</gene>
<dbReference type="AlphaFoldDB" id="Q0BCZ8"/>
<dbReference type="KEGG" id="bam:Bamb_2419"/>
<keyword evidence="2" id="KW-1185">Reference proteome</keyword>
<reference evidence="1" key="1">
    <citation type="submission" date="2009-01" db="EMBL/GenBank/DDBJ databases">
        <title>Complete sequence of Chromosome 1 of Burkholderia cepacia AMMD.</title>
        <authorList>
            <consortium name="US DOE Joint Genome Institute"/>
            <person name="Copeland A."/>
            <person name="Lucas S."/>
            <person name="Lapidus A."/>
            <person name="Barry K."/>
            <person name="Detter J.C."/>
            <person name="Glavina del Rio T."/>
            <person name="Hammon N."/>
            <person name="Israni S."/>
            <person name="Pitluck S."/>
            <person name="Bruce D."/>
            <person name="Chain P."/>
            <person name="Malfatti S."/>
            <person name="Shin M."/>
            <person name="Vergez L."/>
            <person name="Schmutz J."/>
            <person name="Larimer F."/>
            <person name="Land M."/>
            <person name="Hauser L."/>
            <person name="Kyrpides N."/>
            <person name="Kim E."/>
            <person name="Parke J."/>
            <person name="Coenye T."/>
            <person name="Konstantinidis K."/>
            <person name="Ramette A."/>
            <person name="Tiedje J."/>
            <person name="Richardson P."/>
        </authorList>
    </citation>
    <scope>NUCLEOTIDE SEQUENCE [LARGE SCALE GENOMIC DNA]</scope>
    <source>
        <strain evidence="1">AMMD</strain>
    </source>
</reference>